<reference evidence="1" key="1">
    <citation type="journal article" date="2021" name="bioRxiv">
        <title>Whole Genome Assembly and Annotation of Northern Wild Rice, Zizania palustris L., Supports a Whole Genome Duplication in the Zizania Genus.</title>
        <authorList>
            <person name="Haas M."/>
            <person name="Kono T."/>
            <person name="Macchietto M."/>
            <person name="Millas R."/>
            <person name="McGilp L."/>
            <person name="Shao M."/>
            <person name="Duquette J."/>
            <person name="Hirsch C.N."/>
            <person name="Kimball J."/>
        </authorList>
    </citation>
    <scope>NUCLEOTIDE SEQUENCE</scope>
    <source>
        <tissue evidence="1">Fresh leaf tissue</tissue>
    </source>
</reference>
<evidence type="ECO:0000313" key="2">
    <source>
        <dbReference type="Proteomes" id="UP000729402"/>
    </source>
</evidence>
<comment type="caution">
    <text evidence="1">The sequence shown here is derived from an EMBL/GenBank/DDBJ whole genome shotgun (WGS) entry which is preliminary data.</text>
</comment>
<dbReference type="EMBL" id="JAAALK010000289">
    <property type="protein sequence ID" value="KAG8049730.1"/>
    <property type="molecule type" value="Genomic_DNA"/>
</dbReference>
<organism evidence="1 2">
    <name type="scientific">Zizania palustris</name>
    <name type="common">Northern wild rice</name>
    <dbReference type="NCBI Taxonomy" id="103762"/>
    <lineage>
        <taxon>Eukaryota</taxon>
        <taxon>Viridiplantae</taxon>
        <taxon>Streptophyta</taxon>
        <taxon>Embryophyta</taxon>
        <taxon>Tracheophyta</taxon>
        <taxon>Spermatophyta</taxon>
        <taxon>Magnoliopsida</taxon>
        <taxon>Liliopsida</taxon>
        <taxon>Poales</taxon>
        <taxon>Poaceae</taxon>
        <taxon>BOP clade</taxon>
        <taxon>Oryzoideae</taxon>
        <taxon>Oryzeae</taxon>
        <taxon>Zizaniinae</taxon>
        <taxon>Zizania</taxon>
    </lineage>
</organism>
<keyword evidence="2" id="KW-1185">Reference proteome</keyword>
<proteinExistence type="predicted"/>
<protein>
    <submittedName>
        <fullName evidence="1">Uncharacterized protein</fullName>
    </submittedName>
</protein>
<dbReference type="AlphaFoldDB" id="A0A8J5R2G0"/>
<accession>A0A8J5R2G0</accession>
<dbReference type="Proteomes" id="UP000729402">
    <property type="component" value="Unassembled WGS sequence"/>
</dbReference>
<reference evidence="1" key="2">
    <citation type="submission" date="2021-02" db="EMBL/GenBank/DDBJ databases">
        <authorList>
            <person name="Kimball J.A."/>
            <person name="Haas M.W."/>
            <person name="Macchietto M."/>
            <person name="Kono T."/>
            <person name="Duquette J."/>
            <person name="Shao M."/>
        </authorList>
    </citation>
    <scope>NUCLEOTIDE SEQUENCE</scope>
    <source>
        <tissue evidence="1">Fresh leaf tissue</tissue>
    </source>
</reference>
<name>A0A8J5R2G0_ZIZPA</name>
<evidence type="ECO:0000313" key="1">
    <source>
        <dbReference type="EMBL" id="KAG8049730.1"/>
    </source>
</evidence>
<sequence length="97" mass="11372">MKRIIQEILDLMGWSWESSSRVRDRSWQRPLVRPLSCRSWLFPPATHLGRRRVFSGGIASSATFFACQKETERQYHSMFCYHQEGMITEDGSLSFLV</sequence>
<gene>
    <name evidence="1" type="ORF">GUJ93_ZPchr0009g1453</name>
</gene>